<dbReference type="InterPro" id="IPR036640">
    <property type="entry name" value="ABC1_TM_sf"/>
</dbReference>
<dbReference type="Gene3D" id="3.40.50.300">
    <property type="entry name" value="P-loop containing nucleotide triphosphate hydrolases"/>
    <property type="match status" value="2"/>
</dbReference>
<feature type="transmembrane region" description="Helical" evidence="10">
    <location>
        <begin position="844"/>
        <end position="864"/>
    </location>
</feature>
<dbReference type="GO" id="GO:0015421">
    <property type="term" value="F:ABC-type oligopeptide transporter activity"/>
    <property type="evidence" value="ECO:0007669"/>
    <property type="project" value="TreeGrafter"/>
</dbReference>
<comment type="caution">
    <text evidence="13">The sequence shown here is derived from an EMBL/GenBank/DDBJ whole genome shotgun (WGS) entry which is preliminary data.</text>
</comment>
<keyword evidence="7 10" id="KW-1133">Transmembrane helix</keyword>
<dbReference type="SMART" id="SM00382">
    <property type="entry name" value="AAA"/>
    <property type="match status" value="2"/>
</dbReference>
<dbReference type="PANTHER" id="PTHR43394">
    <property type="entry name" value="ATP-DEPENDENT PERMEASE MDL1, MITOCHONDRIAL"/>
    <property type="match status" value="1"/>
</dbReference>
<dbReference type="InterPro" id="IPR003593">
    <property type="entry name" value="AAA+_ATPase"/>
</dbReference>
<keyword evidence="4 10" id="KW-0812">Transmembrane</keyword>
<dbReference type="PANTHER" id="PTHR43394:SF27">
    <property type="entry name" value="ATP-DEPENDENT TRANSLOCASE ABCB1-LIKE"/>
    <property type="match status" value="1"/>
</dbReference>
<dbReference type="InterPro" id="IPR039421">
    <property type="entry name" value="Type_1_exporter"/>
</dbReference>
<dbReference type="PROSITE" id="PS00211">
    <property type="entry name" value="ABC_TRANSPORTER_1"/>
    <property type="match status" value="2"/>
</dbReference>
<dbReference type="Proteomes" id="UP000192257">
    <property type="component" value="Unassembled WGS sequence"/>
</dbReference>
<dbReference type="CDD" id="cd18577">
    <property type="entry name" value="ABC_6TM_Pgp_ABCB1_D1_like"/>
    <property type="match status" value="1"/>
</dbReference>
<dbReference type="InterPro" id="IPR003439">
    <property type="entry name" value="ABC_transporter-like_ATP-bd"/>
</dbReference>
<keyword evidence="14" id="KW-1185">Reference proteome</keyword>
<evidence type="ECO:0000256" key="2">
    <source>
        <dbReference type="ARBA" id="ARBA00007577"/>
    </source>
</evidence>
<evidence type="ECO:0000313" key="14">
    <source>
        <dbReference type="Proteomes" id="UP000192257"/>
    </source>
</evidence>
<dbReference type="InterPro" id="IPR017871">
    <property type="entry name" value="ABC_transporter-like_CS"/>
</dbReference>
<evidence type="ECO:0000259" key="12">
    <source>
        <dbReference type="PROSITE" id="PS50929"/>
    </source>
</evidence>
<dbReference type="SUPFAM" id="SSF52540">
    <property type="entry name" value="P-loop containing nucleoside triphosphate hydrolases"/>
    <property type="match status" value="2"/>
</dbReference>
<gene>
    <name evidence="13" type="ORF">TM35_000013850</name>
</gene>
<dbReference type="GO" id="GO:0005743">
    <property type="term" value="C:mitochondrial inner membrane"/>
    <property type="evidence" value="ECO:0007669"/>
    <property type="project" value="TreeGrafter"/>
</dbReference>
<name>A0A1X0P9E7_9TRYP</name>
<dbReference type="PROSITE" id="PS50893">
    <property type="entry name" value="ABC_TRANSPORTER_2"/>
    <property type="match status" value="2"/>
</dbReference>
<dbReference type="InterPro" id="IPR011527">
    <property type="entry name" value="ABC1_TM_dom"/>
</dbReference>
<feature type="domain" description="ABC transporter" evidence="11">
    <location>
        <begin position="1042"/>
        <end position="1280"/>
    </location>
</feature>
<feature type="transmembrane region" description="Helical" evidence="10">
    <location>
        <begin position="77"/>
        <end position="102"/>
    </location>
</feature>
<evidence type="ECO:0000259" key="11">
    <source>
        <dbReference type="PROSITE" id="PS50893"/>
    </source>
</evidence>
<feature type="transmembrane region" description="Helical" evidence="10">
    <location>
        <begin position="944"/>
        <end position="968"/>
    </location>
</feature>
<evidence type="ECO:0000256" key="4">
    <source>
        <dbReference type="ARBA" id="ARBA00022692"/>
    </source>
</evidence>
<feature type="transmembrane region" description="Helical" evidence="10">
    <location>
        <begin position="717"/>
        <end position="746"/>
    </location>
</feature>
<evidence type="ECO:0000256" key="9">
    <source>
        <dbReference type="SAM" id="MobiDB-lite"/>
    </source>
</evidence>
<feature type="transmembrane region" description="Helical" evidence="10">
    <location>
        <begin position="983"/>
        <end position="1004"/>
    </location>
</feature>
<dbReference type="GO" id="GO:0090374">
    <property type="term" value="P:oligopeptide export from mitochondrion"/>
    <property type="evidence" value="ECO:0007669"/>
    <property type="project" value="TreeGrafter"/>
</dbReference>
<accession>A0A1X0P9E7</accession>
<feature type="transmembrane region" description="Helical" evidence="10">
    <location>
        <begin position="334"/>
        <end position="356"/>
    </location>
</feature>
<evidence type="ECO:0000256" key="6">
    <source>
        <dbReference type="ARBA" id="ARBA00022840"/>
    </source>
</evidence>
<feature type="transmembrane region" description="Helical" evidence="10">
    <location>
        <begin position="223"/>
        <end position="244"/>
    </location>
</feature>
<dbReference type="CDD" id="cd18578">
    <property type="entry name" value="ABC_6TM_Pgp_ABCB1_D2_like"/>
    <property type="match status" value="1"/>
</dbReference>
<organism evidence="13 14">
    <name type="scientific">Trypanosoma theileri</name>
    <dbReference type="NCBI Taxonomy" id="67003"/>
    <lineage>
        <taxon>Eukaryota</taxon>
        <taxon>Discoba</taxon>
        <taxon>Euglenozoa</taxon>
        <taxon>Kinetoplastea</taxon>
        <taxon>Metakinetoplastina</taxon>
        <taxon>Trypanosomatida</taxon>
        <taxon>Trypanosomatidae</taxon>
        <taxon>Trypanosoma</taxon>
    </lineage>
</organism>
<evidence type="ECO:0000256" key="10">
    <source>
        <dbReference type="SAM" id="Phobius"/>
    </source>
</evidence>
<dbReference type="SUPFAM" id="SSF90123">
    <property type="entry name" value="ABC transporter transmembrane region"/>
    <property type="match status" value="2"/>
</dbReference>
<evidence type="ECO:0000256" key="5">
    <source>
        <dbReference type="ARBA" id="ARBA00022741"/>
    </source>
</evidence>
<keyword evidence="8 10" id="KW-0472">Membrane</keyword>
<feature type="domain" description="ABC transmembrane type-1" evidence="12">
    <location>
        <begin position="81"/>
        <end position="364"/>
    </location>
</feature>
<dbReference type="Gene3D" id="1.20.1560.10">
    <property type="entry name" value="ABC transporter type 1, transmembrane domain"/>
    <property type="match status" value="2"/>
</dbReference>
<dbReference type="InterPro" id="IPR027417">
    <property type="entry name" value="P-loop_NTPase"/>
</dbReference>
<evidence type="ECO:0000256" key="8">
    <source>
        <dbReference type="ARBA" id="ARBA00023136"/>
    </source>
</evidence>
<keyword evidence="6" id="KW-0067">ATP-binding</keyword>
<reference evidence="13 14" key="1">
    <citation type="submission" date="2017-03" db="EMBL/GenBank/DDBJ databases">
        <title>An alternative strategy for trypanosome survival in the mammalian bloodstream revealed through genome and transcriptome analysis of the ubiquitous bovine parasite Trypanosoma (Megatrypanum) theileri.</title>
        <authorList>
            <person name="Kelly S."/>
            <person name="Ivens A."/>
            <person name="Mott A."/>
            <person name="O'Neill E."/>
            <person name="Emms D."/>
            <person name="Macleod O."/>
            <person name="Voorheis P."/>
            <person name="Matthews J."/>
            <person name="Matthews K."/>
            <person name="Carrington M."/>
        </authorList>
    </citation>
    <scope>NUCLEOTIDE SEQUENCE [LARGE SCALE GENOMIC DNA]</scope>
    <source>
        <strain evidence="13">Edinburgh</strain>
    </source>
</reference>
<dbReference type="RefSeq" id="XP_028887574.1">
    <property type="nucleotide sequence ID" value="XM_029021066.1"/>
</dbReference>
<feature type="domain" description="ABC transmembrane type-1" evidence="12">
    <location>
        <begin position="721"/>
        <end position="1008"/>
    </location>
</feature>
<keyword evidence="3" id="KW-0813">Transport</keyword>
<keyword evidence="5" id="KW-0547">Nucleotide-binding</keyword>
<dbReference type="GO" id="GO:0005524">
    <property type="term" value="F:ATP binding"/>
    <property type="evidence" value="ECO:0007669"/>
    <property type="project" value="UniProtKB-KW"/>
</dbReference>
<comment type="similarity">
    <text evidence="2">Belongs to the ABC transporter superfamily. ABCB family. Multidrug resistance exporter (TC 3.A.1.201) subfamily.</text>
</comment>
<feature type="transmembrane region" description="Helical" evidence="10">
    <location>
        <begin position="197"/>
        <end position="217"/>
    </location>
</feature>
<dbReference type="CDD" id="cd03249">
    <property type="entry name" value="ABC_MTABC3_MDL1_MDL2"/>
    <property type="match status" value="1"/>
</dbReference>
<dbReference type="Pfam" id="PF00664">
    <property type="entry name" value="ABC_membrane"/>
    <property type="match status" value="2"/>
</dbReference>
<evidence type="ECO:0000256" key="3">
    <source>
        <dbReference type="ARBA" id="ARBA00022448"/>
    </source>
</evidence>
<protein>
    <submittedName>
        <fullName evidence="13">Putative p-glycoprotein</fullName>
    </submittedName>
</protein>
<feature type="transmembrane region" description="Helical" evidence="10">
    <location>
        <begin position="766"/>
        <end position="790"/>
    </location>
</feature>
<dbReference type="GO" id="GO:0016887">
    <property type="term" value="F:ATP hydrolysis activity"/>
    <property type="evidence" value="ECO:0007669"/>
    <property type="project" value="InterPro"/>
</dbReference>
<evidence type="ECO:0000313" key="13">
    <source>
        <dbReference type="EMBL" id="ORC93508.1"/>
    </source>
</evidence>
<feature type="region of interest" description="Disordered" evidence="9">
    <location>
        <begin position="1"/>
        <end position="54"/>
    </location>
</feature>
<feature type="transmembrane region" description="Helical" evidence="10">
    <location>
        <begin position="870"/>
        <end position="890"/>
    </location>
</feature>
<feature type="transmembrane region" description="Helical" evidence="10">
    <location>
        <begin position="122"/>
        <end position="147"/>
    </location>
</feature>
<sequence>MSSDISETDTGNTKNQNPLCFPNDSKEKAGELGQNSLPPALHAESSTAPVEGGAHGGPGTNMVSVLGVFQYATRRDVVLMIVGIVMAIAVGGAAPAFSFIFGRMMNDLLSQSNPEESTAKSALIMLYVGLGVLVGTALYVACWMIAATRQVATIRTKYFASVLRQDIGWHDAHSPGFLTARMTGDTLVLQNGINDKLGLGIVNMSMGILGFVFGFVFSWELTLVMLGLMPLIALMGSIMGNIMAKMSNASREHFAAAGSLATEVMENVRTVQTFGREEYEVERFHAAVLSAQKAGIKKELTTSLAAGATMATMFITYTIAFFFASYLVEWGRRNVGDIVSCFLSVLLGSFGIGFVSPSLSAFSESRAAAHHLFETINRTPEIDVDADGEPVQGLQKSIEFRHVKFTYPTRRSMTLFTDLSFEIKQGQKVAFSGASGCGKSSIISLLQRFYDPVDGEVLVDGVDMRKLSLKQWRDQIGIVSQEPNLFAGTMMENVRIGKEDATEEEVIEACKKANIHDTIMGLPDKYDTPVGAVGSQLSGGQKQRLAIARAIVRRPAILLLDEATSALDRKSEVEVQAALDSLMDHGDMTVVIVAHRLATIRNVDRIYYFTYDGVKGSEIAESGSFDELMKLNGKFAVMAMTQGVASVVSSTTKKKPAEEVLDGGVSTYLDDEELAKLDEEVPRTERQKVPYEELAEWEVKRTKVPLSRLMRLAKEHLFYVALGIVGSALTGASAPANGILFGKILGVLGEYGVDHDVGALRSGTNLYAPLFLVMAAGTFIGWALQSFYGFAGERLTTQLRVMLFRQILRQDMSFFDIPGRDAGTLSGMLSGDCEAVHQLLGPSIGLKVQTFFTIAVGLVIGFIYQWKLAFVALACLPVVAVGNAVQQLIAMGYTQKKGDKSDALVTEALSNVRTVTSFNLKDGRIALYLDIVNHTVPKETKLSALIGLAVGISQFVFYGAFALCFWYGGKLIEAGEATFEKVVIAAMAVLMGAMGAGEAGGFASKMAHAQESAKRVFSVIDRVPDIDVRVEGDKDMGNGCDIVFRKVKFIYPARPKQLVLASVDLNFRDGTSNGLMGQTGCGKSTIIQMLARFYDSRSGAITVNGKDIRTLDITTWRKNISIVLQEPDLFSGTVQDNIRYCSPDATDEEVERAARLASIHDEIMGWPEGYKTDVGYKGRALSGGQKQRVAIARGFLRNAQLILLDEATSALDNVTEARVQQGINEYQKEHHVTIISIAHRLTTIRHCDQITLLDSGRILESGSHEELIALNGEYKVRWELYANASK</sequence>
<dbReference type="Pfam" id="PF00005">
    <property type="entry name" value="ABC_tran"/>
    <property type="match status" value="2"/>
</dbReference>
<feature type="compositionally biased region" description="Polar residues" evidence="9">
    <location>
        <begin position="1"/>
        <end position="18"/>
    </location>
</feature>
<proteinExistence type="inferred from homology"/>
<dbReference type="PROSITE" id="PS50929">
    <property type="entry name" value="ABC_TM1F"/>
    <property type="match status" value="2"/>
</dbReference>
<dbReference type="FunFam" id="3.40.50.300:FF:000836">
    <property type="entry name" value="ABC transporter B family member 25"/>
    <property type="match status" value="2"/>
</dbReference>
<dbReference type="OrthoDB" id="6500128at2759"/>
<evidence type="ECO:0000256" key="1">
    <source>
        <dbReference type="ARBA" id="ARBA00004141"/>
    </source>
</evidence>
<dbReference type="GeneID" id="39980846"/>
<feature type="transmembrane region" description="Helical" evidence="10">
    <location>
        <begin position="304"/>
        <end position="328"/>
    </location>
</feature>
<comment type="subcellular location">
    <subcellularLocation>
        <location evidence="1">Membrane</location>
        <topology evidence="1">Multi-pass membrane protein</topology>
    </subcellularLocation>
</comment>
<feature type="domain" description="ABC transporter" evidence="11">
    <location>
        <begin position="398"/>
        <end position="641"/>
    </location>
</feature>
<dbReference type="EMBL" id="NBCO01000001">
    <property type="protein sequence ID" value="ORC93508.1"/>
    <property type="molecule type" value="Genomic_DNA"/>
</dbReference>
<dbReference type="STRING" id="67003.A0A1X0P9E7"/>
<evidence type="ECO:0000256" key="7">
    <source>
        <dbReference type="ARBA" id="ARBA00022989"/>
    </source>
</evidence>
<dbReference type="VEuPathDB" id="TriTrypDB:TM35_000013850"/>